<dbReference type="EMBL" id="LAZR01010311">
    <property type="protein sequence ID" value="KKM67643.1"/>
    <property type="molecule type" value="Genomic_DNA"/>
</dbReference>
<feature type="region of interest" description="Disordered" evidence="1">
    <location>
        <begin position="123"/>
        <end position="148"/>
    </location>
</feature>
<gene>
    <name evidence="2" type="ORF">LCGC14_1469000</name>
</gene>
<evidence type="ECO:0000313" key="2">
    <source>
        <dbReference type="EMBL" id="KKM67643.1"/>
    </source>
</evidence>
<dbReference type="AlphaFoldDB" id="A0A0F9JDG7"/>
<comment type="caution">
    <text evidence="2">The sequence shown here is derived from an EMBL/GenBank/DDBJ whole genome shotgun (WGS) entry which is preliminary data.</text>
</comment>
<feature type="compositionally biased region" description="Acidic residues" evidence="1">
    <location>
        <begin position="126"/>
        <end position="135"/>
    </location>
</feature>
<name>A0A0F9JDG7_9ZZZZ</name>
<reference evidence="2" key="1">
    <citation type="journal article" date="2015" name="Nature">
        <title>Complex archaea that bridge the gap between prokaryotes and eukaryotes.</title>
        <authorList>
            <person name="Spang A."/>
            <person name="Saw J.H."/>
            <person name="Jorgensen S.L."/>
            <person name="Zaremba-Niedzwiedzka K."/>
            <person name="Martijn J."/>
            <person name="Lind A.E."/>
            <person name="van Eijk R."/>
            <person name="Schleper C."/>
            <person name="Guy L."/>
            <person name="Ettema T.J."/>
        </authorList>
    </citation>
    <scope>NUCLEOTIDE SEQUENCE</scope>
</reference>
<evidence type="ECO:0000256" key="1">
    <source>
        <dbReference type="SAM" id="MobiDB-lite"/>
    </source>
</evidence>
<protein>
    <submittedName>
        <fullName evidence="2">Uncharacterized protein</fullName>
    </submittedName>
</protein>
<sequence>MAKAQPQKLAGQTQFNLSNIPQIDNGRVQLAIDHQFRTALKDVMDRPGDKSKRTVVLQFEFMPQLQQDSAQLDSINMQVSAGVKIPTRRNTKPYNLMALDDGIAVFQPHSPHDARQLDLSTVYKDDDAEPIDETTAEQPPNTEEFGEI</sequence>
<proteinExistence type="predicted"/>
<accession>A0A0F9JDG7</accession>
<organism evidence="2">
    <name type="scientific">marine sediment metagenome</name>
    <dbReference type="NCBI Taxonomy" id="412755"/>
    <lineage>
        <taxon>unclassified sequences</taxon>
        <taxon>metagenomes</taxon>
        <taxon>ecological metagenomes</taxon>
    </lineage>
</organism>